<sequence length="277" mass="32504">MNKLWHDLKQLAKHEHRSFSRSTLSFSDELSINQISKIIQEAKLLGCDVSSKNLSDVFIFNDFVVKYERKRFKRRFKESKLNLNNPSKGNEGFFGEVYNTLVAKNQELPSHDVLALQFNHLSLKSVIIYRKSLYKSAIEYIKENPSNIEKILHNTFDFMYDSLNSKIYHGDTNTSNIFLAPDFKSGHFIDLELAVPLRYNQEKALCIQISNMRNRLLVDLISEEDFQNVTTQYLNNKFDKQELIALFNHYYKLKLNSEERFKKIRLITNKGSSKLTI</sequence>
<protein>
    <recommendedName>
        <fullName evidence="3">Protein kinase domain-containing protein</fullName>
    </recommendedName>
</protein>
<evidence type="ECO:0000313" key="1">
    <source>
        <dbReference type="EMBL" id="EDM27643.1"/>
    </source>
</evidence>
<keyword evidence="2" id="KW-1185">Reference proteome</keyword>
<accession>A6DL41</accession>
<reference evidence="1 2" key="1">
    <citation type="journal article" date="2010" name="J. Bacteriol.">
        <title>Genome sequence of Lentisphaera araneosa HTCC2155T, the type species of the order Lentisphaerales in the phylum Lentisphaerae.</title>
        <authorList>
            <person name="Thrash J.C."/>
            <person name="Cho J.C."/>
            <person name="Vergin K.L."/>
            <person name="Morris R.M."/>
            <person name="Giovannoni S.J."/>
        </authorList>
    </citation>
    <scope>NUCLEOTIDE SEQUENCE [LARGE SCALE GENOMIC DNA]</scope>
    <source>
        <strain evidence="1 2">HTCC2155</strain>
    </source>
</reference>
<dbReference type="RefSeq" id="WP_007278602.1">
    <property type="nucleotide sequence ID" value="NZ_ABCK01000008.1"/>
</dbReference>
<gene>
    <name evidence="1" type="ORF">LNTAR_20593</name>
</gene>
<organism evidence="1 2">
    <name type="scientific">Lentisphaera araneosa HTCC2155</name>
    <dbReference type="NCBI Taxonomy" id="313628"/>
    <lineage>
        <taxon>Bacteria</taxon>
        <taxon>Pseudomonadati</taxon>
        <taxon>Lentisphaerota</taxon>
        <taxon>Lentisphaeria</taxon>
        <taxon>Lentisphaerales</taxon>
        <taxon>Lentisphaeraceae</taxon>
        <taxon>Lentisphaera</taxon>
    </lineage>
</organism>
<dbReference type="Proteomes" id="UP000004947">
    <property type="component" value="Unassembled WGS sequence"/>
</dbReference>
<dbReference type="EMBL" id="ABCK01000008">
    <property type="protein sequence ID" value="EDM27643.1"/>
    <property type="molecule type" value="Genomic_DNA"/>
</dbReference>
<evidence type="ECO:0008006" key="3">
    <source>
        <dbReference type="Google" id="ProtNLM"/>
    </source>
</evidence>
<proteinExistence type="predicted"/>
<dbReference type="STRING" id="313628.LNTAR_20593"/>
<evidence type="ECO:0000313" key="2">
    <source>
        <dbReference type="Proteomes" id="UP000004947"/>
    </source>
</evidence>
<comment type="caution">
    <text evidence="1">The sequence shown here is derived from an EMBL/GenBank/DDBJ whole genome shotgun (WGS) entry which is preliminary data.</text>
</comment>
<dbReference type="AlphaFoldDB" id="A6DL41"/>
<name>A6DL41_9BACT</name>